<dbReference type="InterPro" id="IPR011990">
    <property type="entry name" value="TPR-like_helical_dom_sf"/>
</dbReference>
<name>A0A931LVB1_FIMGI</name>
<organism evidence="1 2">
    <name type="scientific">Fimbriimonas ginsengisoli</name>
    <dbReference type="NCBI Taxonomy" id="1005039"/>
    <lineage>
        <taxon>Bacteria</taxon>
        <taxon>Bacillati</taxon>
        <taxon>Armatimonadota</taxon>
        <taxon>Fimbriimonadia</taxon>
        <taxon>Fimbriimonadales</taxon>
        <taxon>Fimbriimonadaceae</taxon>
        <taxon>Fimbriimonas</taxon>
    </lineage>
</organism>
<evidence type="ECO:0000313" key="1">
    <source>
        <dbReference type="EMBL" id="MBI1756367.1"/>
    </source>
</evidence>
<dbReference type="Proteomes" id="UP000727962">
    <property type="component" value="Unassembled WGS sequence"/>
</dbReference>
<proteinExistence type="predicted"/>
<dbReference type="SUPFAM" id="SSF48452">
    <property type="entry name" value="TPR-like"/>
    <property type="match status" value="1"/>
</dbReference>
<accession>A0A931LVB1</accession>
<evidence type="ECO:0008006" key="3">
    <source>
        <dbReference type="Google" id="ProtNLM"/>
    </source>
</evidence>
<comment type="caution">
    <text evidence="1">The sequence shown here is derived from an EMBL/GenBank/DDBJ whole genome shotgun (WGS) entry which is preliminary data.</text>
</comment>
<reference evidence="1" key="1">
    <citation type="submission" date="2020-07" db="EMBL/GenBank/DDBJ databases">
        <title>Huge and variable diversity of episymbiotic CPR bacteria and DPANN archaea in groundwater ecosystems.</title>
        <authorList>
            <person name="He C.Y."/>
            <person name="Keren R."/>
            <person name="Whittaker M."/>
            <person name="Farag I.F."/>
            <person name="Doudna J."/>
            <person name="Cate J.H.D."/>
            <person name="Banfield J.F."/>
        </authorList>
    </citation>
    <scope>NUCLEOTIDE SEQUENCE</scope>
    <source>
        <strain evidence="1">NC_groundwater_17_Pr7_B-0.1um_64_12</strain>
    </source>
</reference>
<sequence>MALLSAGSTADALKELLALPDRPAGLDAHETQAATSLVGQVRTSLSAWLWLRTDLYLHNWVEMRPLSDGERRQGRSVEGAANDGHDQIMREANVTVVPAQADDFRGILGDLERETAAYKDMHGHSHNDPTAALPLFRLMTWVDPKFVPGWTTGAAVLARDRNPEGARQALKFLSSGLLANADNIEILSSIGYVEITRRNDLETAARYLERARAAGRVGRGKLDEDADSALQQTYRWLSLCYRNLGRFDQQLAVAQEGLGMYADDAVLARLADEPPLIIAAPKQAKGSSPPSAP</sequence>
<dbReference type="AlphaFoldDB" id="A0A931LVB1"/>
<dbReference type="Gene3D" id="1.25.40.10">
    <property type="entry name" value="Tetratricopeptide repeat domain"/>
    <property type="match status" value="1"/>
</dbReference>
<evidence type="ECO:0000313" key="2">
    <source>
        <dbReference type="Proteomes" id="UP000727962"/>
    </source>
</evidence>
<protein>
    <recommendedName>
        <fullName evidence="3">Tetratricopeptide repeat protein</fullName>
    </recommendedName>
</protein>
<gene>
    <name evidence="1" type="ORF">HYR64_04580</name>
</gene>
<dbReference type="EMBL" id="JACOSL010000029">
    <property type="protein sequence ID" value="MBI1756367.1"/>
    <property type="molecule type" value="Genomic_DNA"/>
</dbReference>